<proteinExistence type="predicted"/>
<comment type="caution">
    <text evidence="5">The sequence shown here is derived from an EMBL/GenBank/DDBJ whole genome shotgun (WGS) entry which is preliminary data.</text>
</comment>
<evidence type="ECO:0000256" key="2">
    <source>
        <dbReference type="ARBA" id="ARBA00022679"/>
    </source>
</evidence>
<dbReference type="GO" id="GO:0016757">
    <property type="term" value="F:glycosyltransferase activity"/>
    <property type="evidence" value="ECO:0007669"/>
    <property type="project" value="UniProtKB-KW"/>
</dbReference>
<dbReference type="EMBL" id="VBPA01000417">
    <property type="protein sequence ID" value="TMQ68103.1"/>
    <property type="molecule type" value="Genomic_DNA"/>
</dbReference>
<reference evidence="5 6" key="1">
    <citation type="journal article" date="2019" name="Nat. Microbiol.">
        <title>Mediterranean grassland soil C-N compound turnover is dependent on rainfall and depth, and is mediated by genomically divergent microorganisms.</title>
        <authorList>
            <person name="Diamond S."/>
            <person name="Andeer P.F."/>
            <person name="Li Z."/>
            <person name="Crits-Christoph A."/>
            <person name="Burstein D."/>
            <person name="Anantharaman K."/>
            <person name="Lane K.R."/>
            <person name="Thomas B.C."/>
            <person name="Pan C."/>
            <person name="Northen T.R."/>
            <person name="Banfield J.F."/>
        </authorList>
    </citation>
    <scope>NUCLEOTIDE SEQUENCE [LARGE SCALE GENOMIC DNA]</scope>
    <source>
        <strain evidence="5">WS_10</strain>
    </source>
</reference>
<organism evidence="5 6">
    <name type="scientific">Eiseniibacteriota bacterium</name>
    <dbReference type="NCBI Taxonomy" id="2212470"/>
    <lineage>
        <taxon>Bacteria</taxon>
        <taxon>Candidatus Eiseniibacteriota</taxon>
    </lineage>
</organism>
<dbReference type="PANTHER" id="PTHR12526">
    <property type="entry name" value="GLYCOSYLTRANSFERASE"/>
    <property type="match status" value="1"/>
</dbReference>
<name>A0A538TWV8_UNCEI</name>
<dbReference type="PANTHER" id="PTHR12526:SF510">
    <property type="entry name" value="D-INOSITOL 3-PHOSPHATE GLYCOSYLTRANSFERASE"/>
    <property type="match status" value="1"/>
</dbReference>
<evidence type="ECO:0000313" key="6">
    <source>
        <dbReference type="Proteomes" id="UP000319836"/>
    </source>
</evidence>
<evidence type="ECO:0000259" key="4">
    <source>
        <dbReference type="Pfam" id="PF13579"/>
    </source>
</evidence>
<evidence type="ECO:0000256" key="1">
    <source>
        <dbReference type="ARBA" id="ARBA00022676"/>
    </source>
</evidence>
<feature type="compositionally biased region" description="Basic residues" evidence="3">
    <location>
        <begin position="13"/>
        <end position="27"/>
    </location>
</feature>
<dbReference type="Pfam" id="PF13692">
    <property type="entry name" value="Glyco_trans_1_4"/>
    <property type="match status" value="1"/>
</dbReference>
<protein>
    <submittedName>
        <fullName evidence="5">Glycosyltransferase family 4 protein</fullName>
    </submittedName>
</protein>
<evidence type="ECO:0000256" key="3">
    <source>
        <dbReference type="SAM" id="MobiDB-lite"/>
    </source>
</evidence>
<feature type="domain" description="Glycosyltransferase subfamily 4-like N-terminal" evidence="4">
    <location>
        <begin position="87"/>
        <end position="291"/>
    </location>
</feature>
<keyword evidence="2 5" id="KW-0808">Transferase</keyword>
<sequence>MGRGRSGRAPLPARRRRGPHARARTSARGRDVARAGATPRPRSRRDPRRPRAQHGSDRGALPGSREAAMSEELRVLILCYFFPPLGGGGVHRVLSFARHLPAHGWSCTVVCAGADDYWVRDETLTVPEGTEVLRVRGGSGLTTWLKAGGAAGGRRSGSTFGLLRRLSDWWLLPDSYRGWARRARAVAAARVRRGDVRALLSSSPPESVQLAARDVARRTGLPWIADFRDPWVPLAFRRPPSAWHRARQEALERSVLMEADRVIVASRTHAEALRERLGPAADARVVHVPNGWEPMAEPTPRRDPDDRFLVVFTGTIAQLPDTEVALEAVHELLARHPDARRRLRVELVGPYESGYEDRAVALGLTGIVRFTGPRPHQEVRGLQRRADLLLLWNPHGPGYRTMVPGKLYEYLETGRPIVALLPESHEGAELARRGGATIRPPGRREPRTDELERRYRARREHGRAADEARPWLAEHARPVLAGRLAAVLNDVARAKVS</sequence>
<feature type="region of interest" description="Disordered" evidence="3">
    <location>
        <begin position="1"/>
        <end position="65"/>
    </location>
</feature>
<dbReference type="SUPFAM" id="SSF53756">
    <property type="entry name" value="UDP-Glycosyltransferase/glycogen phosphorylase"/>
    <property type="match status" value="1"/>
</dbReference>
<gene>
    <name evidence="5" type="ORF">E6K80_14615</name>
</gene>
<dbReference type="Gene3D" id="3.40.50.2000">
    <property type="entry name" value="Glycogen Phosphorylase B"/>
    <property type="match status" value="2"/>
</dbReference>
<keyword evidence="1" id="KW-0328">Glycosyltransferase</keyword>
<dbReference type="Pfam" id="PF13579">
    <property type="entry name" value="Glyco_trans_4_4"/>
    <property type="match status" value="1"/>
</dbReference>
<feature type="compositionally biased region" description="Basic residues" evidence="3">
    <location>
        <begin position="41"/>
        <end position="52"/>
    </location>
</feature>
<dbReference type="AlphaFoldDB" id="A0A538TWV8"/>
<evidence type="ECO:0000313" key="5">
    <source>
        <dbReference type="EMBL" id="TMQ68103.1"/>
    </source>
</evidence>
<dbReference type="InterPro" id="IPR028098">
    <property type="entry name" value="Glyco_trans_4-like_N"/>
</dbReference>
<accession>A0A538TWV8</accession>
<feature type="region of interest" description="Disordered" evidence="3">
    <location>
        <begin position="430"/>
        <end position="449"/>
    </location>
</feature>
<dbReference type="Proteomes" id="UP000319836">
    <property type="component" value="Unassembled WGS sequence"/>
</dbReference>